<accession>A0A2P8VEG6</accession>
<dbReference type="Pfam" id="PF13503">
    <property type="entry name" value="DUF4123"/>
    <property type="match status" value="1"/>
</dbReference>
<evidence type="ECO:0000259" key="1">
    <source>
        <dbReference type="Pfam" id="PF13503"/>
    </source>
</evidence>
<name>A0A2P8VEG6_9ENTR</name>
<keyword evidence="3" id="KW-1185">Reference proteome</keyword>
<gene>
    <name evidence="2" type="ORF">C7G83_19275</name>
</gene>
<evidence type="ECO:0000313" key="3">
    <source>
        <dbReference type="Proteomes" id="UP000240212"/>
    </source>
</evidence>
<dbReference type="RefSeq" id="WP_106878343.1">
    <property type="nucleotide sequence ID" value="NZ_PYEP01000012.1"/>
</dbReference>
<sequence>MSLDTWLTPQRGTLFAIVDGAADASVVARFYALSRGEAAPLFAGTPFADQAAIGPWLLANPSAAFIAEQQCLTGFFMMSEQPLAVVRRHWQSLIQAVREGEALWFRYAEPRVFLPVLNAMTPEERDAVLGPCHELWIDGSAFTRTPDAPFIPTEQTPWLHLRPHHLAALYDEDRHAYILRRRLWQIMTKMMERHPDPAAAIMPVLRQANADGLTDDVREGVVAGTLTLQAGLPLEIIRQPLMLTDTEYAQVNHWLVQHQTLTGVAH</sequence>
<dbReference type="EMBL" id="PYEP01000012">
    <property type="protein sequence ID" value="PSN05940.1"/>
    <property type="molecule type" value="Genomic_DNA"/>
</dbReference>
<dbReference type="AlphaFoldDB" id="A0A2P8VEG6"/>
<feature type="domain" description="DUF4123" evidence="1">
    <location>
        <begin position="14"/>
        <end position="126"/>
    </location>
</feature>
<dbReference type="Proteomes" id="UP000240212">
    <property type="component" value="Unassembled WGS sequence"/>
</dbReference>
<organism evidence="2 3">
    <name type="scientific">Siccibacter turicensis</name>
    <dbReference type="NCBI Taxonomy" id="357233"/>
    <lineage>
        <taxon>Bacteria</taxon>
        <taxon>Pseudomonadati</taxon>
        <taxon>Pseudomonadota</taxon>
        <taxon>Gammaproteobacteria</taxon>
        <taxon>Enterobacterales</taxon>
        <taxon>Enterobacteriaceae</taxon>
        <taxon>Siccibacter</taxon>
    </lineage>
</organism>
<dbReference type="InterPro" id="IPR025391">
    <property type="entry name" value="DUF4123"/>
</dbReference>
<comment type="caution">
    <text evidence="2">The sequence shown here is derived from an EMBL/GenBank/DDBJ whole genome shotgun (WGS) entry which is preliminary data.</text>
</comment>
<reference evidence="2 3" key="1">
    <citation type="submission" date="2018-03" db="EMBL/GenBank/DDBJ databases">
        <title>Draft genome sequence of the first documented clinical Siccibacter turicensis isolate in Austria.</title>
        <authorList>
            <person name="Lepuschitz S."/>
            <person name="Pekard-Amenitsch S."/>
            <person name="Haunold R."/>
            <person name="Schill S."/>
            <person name="Mach R."/>
            <person name="Allerberger F."/>
            <person name="Ruppitsch W."/>
            <person name="Forsythe S.J."/>
        </authorList>
    </citation>
    <scope>NUCLEOTIDE SEQUENCE [LARGE SCALE GENOMIC DNA]</scope>
    <source>
        <strain evidence="2 3">6100069499-17</strain>
    </source>
</reference>
<proteinExistence type="predicted"/>
<dbReference type="OrthoDB" id="5891132at2"/>
<protein>
    <submittedName>
        <fullName evidence="2">Type III secretion protein</fullName>
    </submittedName>
</protein>
<evidence type="ECO:0000313" key="2">
    <source>
        <dbReference type="EMBL" id="PSN05940.1"/>
    </source>
</evidence>